<proteinExistence type="inferred from homology"/>
<dbReference type="Pfam" id="PF03982">
    <property type="entry name" value="DAGAT"/>
    <property type="match status" value="1"/>
</dbReference>
<evidence type="ECO:0000256" key="9">
    <source>
        <dbReference type="ARBA" id="ARBA00022824"/>
    </source>
</evidence>
<evidence type="ECO:0000256" key="12">
    <source>
        <dbReference type="ARBA" id="ARBA00023136"/>
    </source>
</evidence>
<comment type="pathway">
    <text evidence="2">Glycerolipid metabolism; triacylglycerol biosynthesis.</text>
</comment>
<protein>
    <recommendedName>
        <fullName evidence="14">Acyltransferase</fullName>
        <ecNumber evidence="14">2.3.1.-</ecNumber>
    </recommendedName>
</protein>
<evidence type="ECO:0000256" key="2">
    <source>
        <dbReference type="ARBA" id="ARBA00004771"/>
    </source>
</evidence>
<reference evidence="16 17" key="1">
    <citation type="journal article" date="2023" name="Commun. Biol.">
        <title>Genome analysis of Parmales, the sister group of diatoms, reveals the evolutionary specialization of diatoms from phago-mixotrophs to photoautotrophs.</title>
        <authorList>
            <person name="Ban H."/>
            <person name="Sato S."/>
            <person name="Yoshikawa S."/>
            <person name="Yamada K."/>
            <person name="Nakamura Y."/>
            <person name="Ichinomiya M."/>
            <person name="Sato N."/>
            <person name="Blanc-Mathieu R."/>
            <person name="Endo H."/>
            <person name="Kuwata A."/>
            <person name="Ogata H."/>
        </authorList>
    </citation>
    <scope>NUCLEOTIDE SEQUENCE [LARGE SCALE GENOMIC DNA]</scope>
</reference>
<dbReference type="Proteomes" id="UP001165060">
    <property type="component" value="Unassembled WGS sequence"/>
</dbReference>
<name>A0ABQ6M9I4_9STRA</name>
<keyword evidence="11" id="KW-0443">Lipid metabolism</keyword>
<dbReference type="InterPro" id="IPR007130">
    <property type="entry name" value="DAGAT"/>
</dbReference>
<evidence type="ECO:0000313" key="17">
    <source>
        <dbReference type="Proteomes" id="UP001165060"/>
    </source>
</evidence>
<feature type="region of interest" description="Disordered" evidence="15">
    <location>
        <begin position="1"/>
        <end position="25"/>
    </location>
</feature>
<evidence type="ECO:0000256" key="11">
    <source>
        <dbReference type="ARBA" id="ARBA00023098"/>
    </source>
</evidence>
<evidence type="ECO:0000256" key="6">
    <source>
        <dbReference type="ARBA" id="ARBA00022679"/>
    </source>
</evidence>
<gene>
    <name evidence="16" type="ORF">TeGR_g810</name>
</gene>
<comment type="subcellular location">
    <subcellularLocation>
        <location evidence="1 14">Endoplasmic reticulum membrane</location>
        <topology evidence="1 14">Multi-pass membrane protein</topology>
    </subcellularLocation>
</comment>
<evidence type="ECO:0000256" key="13">
    <source>
        <dbReference type="ARBA" id="ARBA00023315"/>
    </source>
</evidence>
<evidence type="ECO:0000256" key="3">
    <source>
        <dbReference type="ARBA" id="ARBA00005189"/>
    </source>
</evidence>
<evidence type="ECO:0000256" key="4">
    <source>
        <dbReference type="ARBA" id="ARBA00005420"/>
    </source>
</evidence>
<keyword evidence="12 14" id="KW-0472">Membrane</keyword>
<evidence type="ECO:0000256" key="14">
    <source>
        <dbReference type="RuleBase" id="RU367023"/>
    </source>
</evidence>
<organism evidence="16 17">
    <name type="scientific">Tetraparma gracilis</name>
    <dbReference type="NCBI Taxonomy" id="2962635"/>
    <lineage>
        <taxon>Eukaryota</taxon>
        <taxon>Sar</taxon>
        <taxon>Stramenopiles</taxon>
        <taxon>Ochrophyta</taxon>
        <taxon>Bolidophyceae</taxon>
        <taxon>Parmales</taxon>
        <taxon>Triparmaceae</taxon>
        <taxon>Tetraparma</taxon>
    </lineage>
</organism>
<comment type="similarity">
    <text evidence="4 14">Belongs to the diacylglycerol acyltransferase family.</text>
</comment>
<evidence type="ECO:0000256" key="8">
    <source>
        <dbReference type="ARBA" id="ARBA00022798"/>
    </source>
</evidence>
<keyword evidence="8" id="KW-0319">Glycerol metabolism</keyword>
<keyword evidence="13" id="KW-0012">Acyltransferase</keyword>
<keyword evidence="5" id="KW-0444">Lipid biosynthesis</keyword>
<dbReference type="PANTHER" id="PTHR12317:SF0">
    <property type="entry name" value="ACYLTRANSFERASE"/>
    <property type="match status" value="1"/>
</dbReference>
<feature type="compositionally biased region" description="Basic and acidic residues" evidence="15">
    <location>
        <begin position="1"/>
        <end position="15"/>
    </location>
</feature>
<evidence type="ECO:0000256" key="7">
    <source>
        <dbReference type="ARBA" id="ARBA00022692"/>
    </source>
</evidence>
<keyword evidence="10 14" id="KW-1133">Transmembrane helix</keyword>
<dbReference type="EC" id="2.3.1.-" evidence="14"/>
<dbReference type="PANTHER" id="PTHR12317">
    <property type="entry name" value="DIACYLGLYCEROL O-ACYLTRANSFERASE"/>
    <property type="match status" value="1"/>
</dbReference>
<keyword evidence="17" id="KW-1185">Reference proteome</keyword>
<evidence type="ECO:0000256" key="10">
    <source>
        <dbReference type="ARBA" id="ARBA00022989"/>
    </source>
</evidence>
<evidence type="ECO:0000256" key="5">
    <source>
        <dbReference type="ARBA" id="ARBA00022516"/>
    </source>
</evidence>
<sequence>MPPATTRKEGGSKRVVEHHKRSTSSFPHPLSFAYLATFLGAWCFAPVIPLIAAASSFRSYSASRMGIMDHLPATVLLGYYSYRFLNPGRLWEPALRMYGRAMHSPNGACYFKSQKIVLTEPVVPDSATMLCVHPHGALCLGWTVMNSCQCLGAIQAGVQYLVAPLLFNIPIIADLLSWFGTGPAVPGHMKKQMAKGKNLAILPGGFNSAALFTHGKYRCFVRKRVGFIKYCLQFGYNVRPVFCFGEEKTYWTSNVLEGFRMKLAERNIPPVFFLSKFGCLPFDDLDMTVVVGEPIKMPKIEKPSKEDVAKWHAVYVKALEDLFESNKAEYASEDAVLELQ</sequence>
<evidence type="ECO:0000256" key="1">
    <source>
        <dbReference type="ARBA" id="ARBA00004477"/>
    </source>
</evidence>
<comment type="pathway">
    <text evidence="3">Lipid metabolism.</text>
</comment>
<keyword evidence="9 14" id="KW-0256">Endoplasmic reticulum</keyword>
<feature type="transmembrane region" description="Helical" evidence="14">
    <location>
        <begin position="32"/>
        <end position="55"/>
    </location>
</feature>
<comment type="caution">
    <text evidence="16">The sequence shown here is derived from an EMBL/GenBank/DDBJ whole genome shotgun (WGS) entry which is preliminary data.</text>
</comment>
<comment type="caution">
    <text evidence="14">Lacks conserved residue(s) required for the propagation of feature annotation.</text>
</comment>
<dbReference type="EMBL" id="BRYB01001280">
    <property type="protein sequence ID" value="GMI22177.1"/>
    <property type="molecule type" value="Genomic_DNA"/>
</dbReference>
<evidence type="ECO:0000313" key="16">
    <source>
        <dbReference type="EMBL" id="GMI22177.1"/>
    </source>
</evidence>
<accession>A0ABQ6M9I4</accession>
<keyword evidence="7 14" id="KW-0812">Transmembrane</keyword>
<evidence type="ECO:0000256" key="15">
    <source>
        <dbReference type="SAM" id="MobiDB-lite"/>
    </source>
</evidence>
<keyword evidence="6 14" id="KW-0808">Transferase</keyword>